<dbReference type="GO" id="GO:0004140">
    <property type="term" value="F:dephospho-CoA kinase activity"/>
    <property type="evidence" value="ECO:0007669"/>
    <property type="project" value="InterPro"/>
</dbReference>
<evidence type="ECO:0000256" key="1">
    <source>
        <dbReference type="ARBA" id="ARBA00022741"/>
    </source>
</evidence>
<gene>
    <name evidence="3" type="ORF">TRSC58_03236</name>
</gene>
<dbReference type="NCBIfam" id="TIGR00152">
    <property type="entry name" value="dephospho-CoA kinase"/>
    <property type="match status" value="1"/>
</dbReference>
<dbReference type="HAMAP" id="MF_00376">
    <property type="entry name" value="Dephospho_CoA_kinase"/>
    <property type="match status" value="1"/>
</dbReference>
<dbReference type="Pfam" id="PF01121">
    <property type="entry name" value="CoaE"/>
    <property type="match status" value="1"/>
</dbReference>
<dbReference type="CDD" id="cd02022">
    <property type="entry name" value="DPCK"/>
    <property type="match status" value="1"/>
</dbReference>
<accession>A0A061J4L7</accession>
<keyword evidence="4" id="KW-1185">Reference proteome</keyword>
<dbReference type="PANTHER" id="PTHR10695">
    <property type="entry name" value="DEPHOSPHO-COA KINASE-RELATED"/>
    <property type="match status" value="1"/>
</dbReference>
<dbReference type="Gene3D" id="3.40.50.300">
    <property type="entry name" value="P-loop containing nucleotide triphosphate hydrolases"/>
    <property type="match status" value="1"/>
</dbReference>
<dbReference type="SUPFAM" id="SSF52540">
    <property type="entry name" value="P-loop containing nucleoside triphosphate hydrolases"/>
    <property type="match status" value="1"/>
</dbReference>
<keyword evidence="2" id="KW-0067">ATP-binding</keyword>
<dbReference type="InterPro" id="IPR027417">
    <property type="entry name" value="P-loop_NTPase"/>
</dbReference>
<dbReference type="Proteomes" id="UP000031737">
    <property type="component" value="Unassembled WGS sequence"/>
</dbReference>
<evidence type="ECO:0008006" key="5">
    <source>
        <dbReference type="Google" id="ProtNLM"/>
    </source>
</evidence>
<reference evidence="3 4" key="1">
    <citation type="submission" date="2013-07" db="EMBL/GenBank/DDBJ databases">
        <authorList>
            <person name="Stoco P.H."/>
            <person name="Wagner G."/>
            <person name="Gerber A."/>
            <person name="Zaha A."/>
            <person name="Thompson C."/>
            <person name="Bartholomeu D.C."/>
            <person name="Luckemeyer D.D."/>
            <person name="Bahia D."/>
            <person name="Loreto E."/>
            <person name="Prestes E.B."/>
            <person name="Lima F.M."/>
            <person name="Rodrigues-Luiz G."/>
            <person name="Vallejo G.A."/>
            <person name="Filho J.F."/>
            <person name="Monteiro K.M."/>
            <person name="Tyler K.M."/>
            <person name="de Almeida L.G."/>
            <person name="Ortiz M.F."/>
            <person name="Siervo M.A."/>
            <person name="de Moraes M.H."/>
            <person name="Cunha O.L."/>
            <person name="Mendonca-Neto R."/>
            <person name="Silva R."/>
            <person name="Teixeira S.M."/>
            <person name="Murta S.M."/>
            <person name="Sincero T.C."/>
            <person name="Mendes T.A."/>
            <person name="Urmenyi T.P."/>
            <person name="Silva V.G."/>
            <person name="da Rocha W.D."/>
            <person name="Andersson B."/>
            <person name="Romanha A.J."/>
            <person name="Steindel M."/>
            <person name="de Vasconcelos A.T."/>
            <person name="Grisard E.C."/>
        </authorList>
    </citation>
    <scope>NUCLEOTIDE SEQUENCE [LARGE SCALE GENOMIC DNA]</scope>
    <source>
        <strain evidence="3 4">SC58</strain>
    </source>
</reference>
<dbReference type="PROSITE" id="PS51219">
    <property type="entry name" value="DPCK"/>
    <property type="match status" value="1"/>
</dbReference>
<dbReference type="GO" id="GO:0015937">
    <property type="term" value="P:coenzyme A biosynthetic process"/>
    <property type="evidence" value="ECO:0007669"/>
    <property type="project" value="InterPro"/>
</dbReference>
<dbReference type="InterPro" id="IPR001977">
    <property type="entry name" value="Depp_CoAkinase"/>
</dbReference>
<dbReference type="VEuPathDB" id="TriTrypDB:TRSC58_03236"/>
<protein>
    <recommendedName>
        <fullName evidence="5">Dephospho-CoA kinase</fullName>
    </recommendedName>
</protein>
<evidence type="ECO:0000256" key="2">
    <source>
        <dbReference type="ARBA" id="ARBA00022840"/>
    </source>
</evidence>
<dbReference type="OrthoDB" id="247245at2759"/>
<dbReference type="GO" id="GO:0005524">
    <property type="term" value="F:ATP binding"/>
    <property type="evidence" value="ECO:0007669"/>
    <property type="project" value="UniProtKB-KW"/>
</dbReference>
<proteinExistence type="inferred from homology"/>
<comment type="caution">
    <text evidence="3">The sequence shown here is derived from an EMBL/GenBank/DDBJ whole genome shotgun (WGS) entry which is preliminary data.</text>
</comment>
<evidence type="ECO:0000313" key="3">
    <source>
        <dbReference type="EMBL" id="ESL09051.1"/>
    </source>
</evidence>
<organism evidence="3 4">
    <name type="scientific">Trypanosoma rangeli SC58</name>
    <dbReference type="NCBI Taxonomy" id="429131"/>
    <lineage>
        <taxon>Eukaryota</taxon>
        <taxon>Discoba</taxon>
        <taxon>Euglenozoa</taxon>
        <taxon>Kinetoplastea</taxon>
        <taxon>Metakinetoplastina</taxon>
        <taxon>Trypanosomatida</taxon>
        <taxon>Trypanosomatidae</taxon>
        <taxon>Trypanosoma</taxon>
        <taxon>Herpetosoma</taxon>
    </lineage>
</organism>
<dbReference type="PANTHER" id="PTHR10695:SF46">
    <property type="entry name" value="BIFUNCTIONAL COENZYME A SYNTHASE-RELATED"/>
    <property type="match status" value="1"/>
</dbReference>
<sequence>MLHSSRRLFAVAQIPRVVTLGVTGGIGSGKSVRCGHLLRLAQARARQSIHSFATHIITVDKVGHDIYSPGKPCYYDIIDAFGKDILQDKEKDTLTVTSSSFSNEPYIDRRKLGARVFEEFHSKELQQLTNICWSHIHEAVEQEIEVASNKALANKKAVLLIIMEAALLIESSLLSLCDDVWITACDKRVAVERVMERDHLTERQATTRVESQGSLEKKLEFLSNIKFKGEVVTFNTTGESLGEGLKRVTMAFDEYWLRKLQPLLKNPDAEMGSW</sequence>
<dbReference type="AlphaFoldDB" id="A0A061J4L7"/>
<keyword evidence="1" id="KW-0547">Nucleotide-binding</keyword>
<name>A0A061J4L7_TRYRA</name>
<dbReference type="EMBL" id="AUPL01003236">
    <property type="protein sequence ID" value="ESL09051.1"/>
    <property type="molecule type" value="Genomic_DNA"/>
</dbReference>
<evidence type="ECO:0000313" key="4">
    <source>
        <dbReference type="Proteomes" id="UP000031737"/>
    </source>
</evidence>